<dbReference type="RefSeq" id="WP_236184318.1">
    <property type="nucleotide sequence ID" value="NZ_CP158490.1"/>
</dbReference>
<feature type="domain" description="HTH tetR-type" evidence="4">
    <location>
        <begin position="44"/>
        <end position="104"/>
    </location>
</feature>
<dbReference type="AlphaFoldDB" id="A0AAU7X4B8"/>
<evidence type="ECO:0000256" key="3">
    <source>
        <dbReference type="SAM" id="MobiDB-lite"/>
    </source>
</evidence>
<keyword evidence="1 2" id="KW-0238">DNA-binding</keyword>
<evidence type="ECO:0000256" key="2">
    <source>
        <dbReference type="PROSITE-ProRule" id="PRU00335"/>
    </source>
</evidence>
<feature type="region of interest" description="Disordered" evidence="3">
    <location>
        <begin position="1"/>
        <end position="29"/>
    </location>
</feature>
<dbReference type="Pfam" id="PF00440">
    <property type="entry name" value="TetR_N"/>
    <property type="match status" value="1"/>
</dbReference>
<proteinExistence type="predicted"/>
<dbReference type="GO" id="GO:0003677">
    <property type="term" value="F:DNA binding"/>
    <property type="evidence" value="ECO:0007669"/>
    <property type="project" value="UniProtKB-UniRule"/>
</dbReference>
<dbReference type="InterPro" id="IPR009057">
    <property type="entry name" value="Homeodomain-like_sf"/>
</dbReference>
<evidence type="ECO:0000256" key="1">
    <source>
        <dbReference type="ARBA" id="ARBA00023125"/>
    </source>
</evidence>
<dbReference type="Gene3D" id="1.10.357.10">
    <property type="entry name" value="Tetracycline Repressor, domain 2"/>
    <property type="match status" value="1"/>
</dbReference>
<evidence type="ECO:0000259" key="4">
    <source>
        <dbReference type="PROSITE" id="PS50977"/>
    </source>
</evidence>
<evidence type="ECO:0000313" key="5">
    <source>
        <dbReference type="EMBL" id="XBY27065.1"/>
    </source>
</evidence>
<organism evidence="5">
    <name type="scientific">Pseudomonas sp. W17</name>
    <dbReference type="NCBI Taxonomy" id="3144407"/>
    <lineage>
        <taxon>Bacteria</taxon>
        <taxon>Pseudomonadati</taxon>
        <taxon>Pseudomonadota</taxon>
        <taxon>Gammaproteobacteria</taxon>
        <taxon>Pseudomonadales</taxon>
        <taxon>Pseudomonadaceae</taxon>
        <taxon>Pseudomonas</taxon>
    </lineage>
</organism>
<feature type="DNA-binding region" description="H-T-H motif" evidence="2">
    <location>
        <begin position="67"/>
        <end position="86"/>
    </location>
</feature>
<sequence length="249" mass="27761">MDENYSGGGDDGDVPVVRAKASHRKGRTAEVLRTPRVPTQERSRRRYQSILDATQRLLNAANIEDISLYDIAKEAGISPASVHYLFNTVAAVHVELNRVYNDIITGQIIAAQTTLVDQQVSTWQEWTRISLDAARVHFNSNRPMCEILLGPALHRKSRVANMQGSNTLGQAALVNLKRVFMVPDIPGLEKNFMYAGEILDAFWSGAYSARGYIDDETFEETMKAIIGYLRNVLPETMRLINPKAVLGAK</sequence>
<dbReference type="PROSITE" id="PS50977">
    <property type="entry name" value="HTH_TETR_2"/>
    <property type="match status" value="1"/>
</dbReference>
<dbReference type="InterPro" id="IPR001647">
    <property type="entry name" value="HTH_TetR"/>
</dbReference>
<name>A0AAU7X4B8_9PSED</name>
<reference evidence="5" key="1">
    <citation type="submission" date="2024-06" db="EMBL/GenBank/DDBJ databases">
        <authorList>
            <person name="Wu L."/>
        </authorList>
    </citation>
    <scope>NUCLEOTIDE SEQUENCE</scope>
    <source>
        <strain evidence="5">W17</strain>
    </source>
</reference>
<gene>
    <name evidence="5" type="ORF">ABCR88_14930</name>
</gene>
<accession>A0AAU7X4B8</accession>
<dbReference type="EMBL" id="CP158490">
    <property type="protein sequence ID" value="XBY27065.1"/>
    <property type="molecule type" value="Genomic_DNA"/>
</dbReference>
<protein>
    <submittedName>
        <fullName evidence="5">TetR/AcrR family transcriptional regulator</fullName>
    </submittedName>
</protein>
<dbReference type="SUPFAM" id="SSF46689">
    <property type="entry name" value="Homeodomain-like"/>
    <property type="match status" value="1"/>
</dbReference>